<dbReference type="EMBL" id="JAFJMO010000005">
    <property type="protein sequence ID" value="KAJ8276399.1"/>
    <property type="molecule type" value="Genomic_DNA"/>
</dbReference>
<dbReference type="Gene3D" id="3.30.110.10">
    <property type="entry name" value="Translation initiation factor 3 (IF-3), C-terminal domain"/>
    <property type="match status" value="1"/>
</dbReference>
<dbReference type="SUPFAM" id="SSF54364">
    <property type="entry name" value="Translation initiation factor IF3, N-terminal domain"/>
    <property type="match status" value="1"/>
</dbReference>
<feature type="domain" description="Translation initiation factor 3 N-terminal" evidence="5">
    <location>
        <begin position="99"/>
        <end position="166"/>
    </location>
</feature>
<evidence type="ECO:0000256" key="4">
    <source>
        <dbReference type="SAM" id="MobiDB-lite"/>
    </source>
</evidence>
<dbReference type="Gene3D" id="3.10.20.80">
    <property type="entry name" value="Translation initiation factor 3 (IF-3), N-terminal domain"/>
    <property type="match status" value="1"/>
</dbReference>
<dbReference type="Pfam" id="PF05198">
    <property type="entry name" value="IF3_N"/>
    <property type="match status" value="1"/>
</dbReference>
<organism evidence="6 7">
    <name type="scientific">Conger conger</name>
    <name type="common">Conger eel</name>
    <name type="synonym">Muraena conger</name>
    <dbReference type="NCBI Taxonomy" id="82655"/>
    <lineage>
        <taxon>Eukaryota</taxon>
        <taxon>Metazoa</taxon>
        <taxon>Chordata</taxon>
        <taxon>Craniata</taxon>
        <taxon>Vertebrata</taxon>
        <taxon>Euteleostomi</taxon>
        <taxon>Actinopterygii</taxon>
        <taxon>Neopterygii</taxon>
        <taxon>Teleostei</taxon>
        <taxon>Anguilliformes</taxon>
        <taxon>Congridae</taxon>
        <taxon>Conger</taxon>
    </lineage>
</organism>
<dbReference type="Proteomes" id="UP001152803">
    <property type="component" value="Unassembled WGS sequence"/>
</dbReference>
<protein>
    <recommendedName>
        <fullName evidence="5">Translation initiation factor 3 N-terminal domain-containing protein</fullName>
    </recommendedName>
</protein>
<dbReference type="InterPro" id="IPR019814">
    <property type="entry name" value="Translation_initiation_fac_3_N"/>
</dbReference>
<accession>A0A9Q1DPR2</accession>
<evidence type="ECO:0000256" key="2">
    <source>
        <dbReference type="ARBA" id="ARBA00022540"/>
    </source>
</evidence>
<dbReference type="GO" id="GO:0005739">
    <property type="term" value="C:mitochondrion"/>
    <property type="evidence" value="ECO:0007669"/>
    <property type="project" value="TreeGrafter"/>
</dbReference>
<keyword evidence="3" id="KW-0648">Protein biosynthesis</keyword>
<dbReference type="AlphaFoldDB" id="A0A9Q1DPR2"/>
<evidence type="ECO:0000256" key="1">
    <source>
        <dbReference type="ARBA" id="ARBA00005439"/>
    </source>
</evidence>
<dbReference type="InterPro" id="IPR036788">
    <property type="entry name" value="T_IF-3_C_sf"/>
</dbReference>
<sequence length="300" mass="32931">MGGNRILGAGKSTIVKVVNGFLTKHCSMSTTCLRWAMSQVVTGRCHFRLGPWRPPALFSTQRAAPCSMTAALSTTADGEDAPRKKQYSAHTHSTIGSVGRMIDHRILQVIGHDGADLGTMHRVAALQLMDQQGLKLVILDEKKDPPVYQLMTGKQIQEVQLKLREKQKNQAGPARVKEVTLKTAIASHDLDTKLRQIQSWLSKKCHVRVTLKKRKDVNNTQPLDSELKEIIQRIPTTVGFVSEPRLIQDGKAAMCILRGPSKKEMHQQGALSKEPIQSPSSAVADAKPAPDGTDSSPLQQ</sequence>
<reference evidence="6" key="1">
    <citation type="journal article" date="2023" name="Science">
        <title>Genome structures resolve the early diversification of teleost fishes.</title>
        <authorList>
            <person name="Parey E."/>
            <person name="Louis A."/>
            <person name="Montfort J."/>
            <person name="Bouchez O."/>
            <person name="Roques C."/>
            <person name="Iampietro C."/>
            <person name="Lluch J."/>
            <person name="Castinel A."/>
            <person name="Donnadieu C."/>
            <person name="Desvignes T."/>
            <person name="Floi Bucao C."/>
            <person name="Jouanno E."/>
            <person name="Wen M."/>
            <person name="Mejri S."/>
            <person name="Dirks R."/>
            <person name="Jansen H."/>
            <person name="Henkel C."/>
            <person name="Chen W.J."/>
            <person name="Zahm M."/>
            <person name="Cabau C."/>
            <person name="Klopp C."/>
            <person name="Thompson A.W."/>
            <person name="Robinson-Rechavi M."/>
            <person name="Braasch I."/>
            <person name="Lecointre G."/>
            <person name="Bobe J."/>
            <person name="Postlethwait J.H."/>
            <person name="Berthelot C."/>
            <person name="Roest Crollius H."/>
            <person name="Guiguen Y."/>
        </authorList>
    </citation>
    <scope>NUCLEOTIDE SEQUENCE</scope>
    <source>
        <strain evidence="6">Concon-B</strain>
    </source>
</reference>
<dbReference type="GO" id="GO:0043022">
    <property type="term" value="F:ribosome binding"/>
    <property type="evidence" value="ECO:0007669"/>
    <property type="project" value="TreeGrafter"/>
</dbReference>
<comment type="caution">
    <text evidence="6">The sequence shown here is derived from an EMBL/GenBank/DDBJ whole genome shotgun (WGS) entry which is preliminary data.</text>
</comment>
<name>A0A9Q1DPR2_CONCO</name>
<dbReference type="PANTHER" id="PTHR10938">
    <property type="entry name" value="TRANSLATION INITIATION FACTOR IF-3"/>
    <property type="match status" value="1"/>
</dbReference>
<dbReference type="GO" id="GO:0003743">
    <property type="term" value="F:translation initiation factor activity"/>
    <property type="evidence" value="ECO:0007669"/>
    <property type="project" value="UniProtKB-KW"/>
</dbReference>
<dbReference type="SUPFAM" id="SSF55200">
    <property type="entry name" value="Translation initiation factor IF3, C-terminal domain"/>
    <property type="match status" value="1"/>
</dbReference>
<feature type="region of interest" description="Disordered" evidence="4">
    <location>
        <begin position="260"/>
        <end position="300"/>
    </location>
</feature>
<dbReference type="GO" id="GO:0032790">
    <property type="term" value="P:ribosome disassembly"/>
    <property type="evidence" value="ECO:0007669"/>
    <property type="project" value="TreeGrafter"/>
</dbReference>
<keyword evidence="2" id="KW-0396">Initiation factor</keyword>
<evidence type="ECO:0000259" key="5">
    <source>
        <dbReference type="Pfam" id="PF05198"/>
    </source>
</evidence>
<dbReference type="OrthoDB" id="21573at2759"/>
<dbReference type="InterPro" id="IPR001288">
    <property type="entry name" value="Translation_initiation_fac_3"/>
</dbReference>
<dbReference type="PANTHER" id="PTHR10938:SF0">
    <property type="entry name" value="TRANSLATION INITIATION FACTOR IF-3, MITOCHONDRIAL"/>
    <property type="match status" value="1"/>
</dbReference>
<evidence type="ECO:0000313" key="7">
    <source>
        <dbReference type="Proteomes" id="UP001152803"/>
    </source>
</evidence>
<proteinExistence type="inferred from homology"/>
<keyword evidence="7" id="KW-1185">Reference proteome</keyword>
<evidence type="ECO:0000313" key="6">
    <source>
        <dbReference type="EMBL" id="KAJ8276399.1"/>
    </source>
</evidence>
<comment type="similarity">
    <text evidence="1">Belongs to the IF-3 family.</text>
</comment>
<dbReference type="GO" id="GO:0070124">
    <property type="term" value="P:mitochondrial translational initiation"/>
    <property type="evidence" value="ECO:0007669"/>
    <property type="project" value="TreeGrafter"/>
</dbReference>
<dbReference type="InterPro" id="IPR036787">
    <property type="entry name" value="T_IF-3_N_sf"/>
</dbReference>
<gene>
    <name evidence="6" type="ORF">COCON_G00081510</name>
</gene>
<dbReference type="NCBIfam" id="TIGR00168">
    <property type="entry name" value="infC"/>
    <property type="match status" value="1"/>
</dbReference>
<evidence type="ECO:0000256" key="3">
    <source>
        <dbReference type="ARBA" id="ARBA00022917"/>
    </source>
</evidence>